<dbReference type="NCBIfam" id="TIGR03085">
    <property type="entry name" value="TIGR03085 family metal-binding protein"/>
    <property type="match status" value="1"/>
</dbReference>
<organism evidence="1 2">
    <name type="scientific">Nocardioides agri</name>
    <dbReference type="NCBI Taxonomy" id="2682843"/>
    <lineage>
        <taxon>Bacteria</taxon>
        <taxon>Bacillati</taxon>
        <taxon>Actinomycetota</taxon>
        <taxon>Actinomycetes</taxon>
        <taxon>Propionibacteriales</taxon>
        <taxon>Nocardioidaceae</taxon>
        <taxon>Nocardioides</taxon>
    </lineage>
</organism>
<keyword evidence="2" id="KW-1185">Reference proteome</keyword>
<protein>
    <submittedName>
        <fullName evidence="1">TIGR03085 family protein</fullName>
    </submittedName>
</protein>
<dbReference type="AlphaFoldDB" id="A0A6L6XVU4"/>
<sequence length="214" mass="23019">MLASMTESLARRERAALCDLALEVGADAPTLCEGWTASDLVAHLLVRERNPVASLGNVLESMAPRAESAMAKQQAEGYDAMVATLRTPPAPLRILPFVDRIMNGFEYLVHHEDLRRGVDGWQPRSLDPADVDALWSQLSRGASFFGRKLPGPTVLRRRDTGATAVVRKGADPVTISGEVLELVLFLFGRSATVGLEFDGPEAAVAAVREADLGA</sequence>
<dbReference type="InterPro" id="IPR034660">
    <property type="entry name" value="DinB/YfiT-like"/>
</dbReference>
<gene>
    <name evidence="1" type="ORF">GON03_20185</name>
</gene>
<reference evidence="1 2" key="1">
    <citation type="submission" date="2019-12" db="EMBL/GenBank/DDBJ databases">
        <authorList>
            <person name="Huq M.A."/>
        </authorList>
    </citation>
    <scope>NUCLEOTIDE SEQUENCE [LARGE SCALE GENOMIC DNA]</scope>
    <source>
        <strain evidence="1 2">MAH-18</strain>
    </source>
</reference>
<accession>A0A6L6XVU4</accession>
<dbReference type="InterPro" id="IPR017519">
    <property type="entry name" value="CHP03085"/>
</dbReference>
<proteinExistence type="predicted"/>
<dbReference type="InterPro" id="IPR017517">
    <property type="entry name" value="Maleyloyr_isom"/>
</dbReference>
<evidence type="ECO:0000313" key="1">
    <source>
        <dbReference type="EMBL" id="MVQ51504.1"/>
    </source>
</evidence>
<comment type="caution">
    <text evidence="1">The sequence shown here is derived from an EMBL/GenBank/DDBJ whole genome shotgun (WGS) entry which is preliminary data.</text>
</comment>
<evidence type="ECO:0000313" key="2">
    <source>
        <dbReference type="Proteomes" id="UP000473525"/>
    </source>
</evidence>
<dbReference type="EMBL" id="WSEK01000005">
    <property type="protein sequence ID" value="MVQ51504.1"/>
    <property type="molecule type" value="Genomic_DNA"/>
</dbReference>
<name>A0A6L6XVU4_9ACTN</name>
<dbReference type="SUPFAM" id="SSF109854">
    <property type="entry name" value="DinB/YfiT-like putative metalloenzymes"/>
    <property type="match status" value="1"/>
</dbReference>
<dbReference type="Proteomes" id="UP000473525">
    <property type="component" value="Unassembled WGS sequence"/>
</dbReference>
<dbReference type="NCBIfam" id="TIGR03083">
    <property type="entry name" value="maleylpyruvate isomerase family mycothiol-dependent enzyme"/>
    <property type="match status" value="1"/>
</dbReference>